<keyword evidence="2" id="KW-0732">Signal</keyword>
<evidence type="ECO:0000256" key="2">
    <source>
        <dbReference type="SAM" id="SignalP"/>
    </source>
</evidence>
<proteinExistence type="predicted"/>
<evidence type="ECO:0000313" key="3">
    <source>
        <dbReference type="EMBL" id="CAG6740190.1"/>
    </source>
</evidence>
<reference evidence="3" key="1">
    <citation type="submission" date="2021-05" db="EMBL/GenBank/DDBJ databases">
        <authorList>
            <person name="Alioto T."/>
            <person name="Alioto T."/>
            <person name="Gomez Garrido J."/>
        </authorList>
    </citation>
    <scope>NUCLEOTIDE SEQUENCE</scope>
</reference>
<dbReference type="AlphaFoldDB" id="A0A8D9E6C8"/>
<feature type="compositionally biased region" description="Basic and acidic residues" evidence="1">
    <location>
        <begin position="157"/>
        <end position="191"/>
    </location>
</feature>
<feature type="chain" id="PRO_5034052101" evidence="2">
    <location>
        <begin position="18"/>
        <end position="204"/>
    </location>
</feature>
<evidence type="ECO:0000256" key="1">
    <source>
        <dbReference type="SAM" id="MobiDB-lite"/>
    </source>
</evidence>
<feature type="compositionally biased region" description="Polar residues" evidence="1">
    <location>
        <begin position="195"/>
        <end position="204"/>
    </location>
</feature>
<accession>A0A8D9E6C8</accession>
<name>A0A8D9E6C8_9HEMI</name>
<organism evidence="3">
    <name type="scientific">Cacopsylla melanoneura</name>
    <dbReference type="NCBI Taxonomy" id="428564"/>
    <lineage>
        <taxon>Eukaryota</taxon>
        <taxon>Metazoa</taxon>
        <taxon>Ecdysozoa</taxon>
        <taxon>Arthropoda</taxon>
        <taxon>Hexapoda</taxon>
        <taxon>Insecta</taxon>
        <taxon>Pterygota</taxon>
        <taxon>Neoptera</taxon>
        <taxon>Paraneoptera</taxon>
        <taxon>Hemiptera</taxon>
        <taxon>Sternorrhyncha</taxon>
        <taxon>Psylloidea</taxon>
        <taxon>Psyllidae</taxon>
        <taxon>Psyllinae</taxon>
        <taxon>Cacopsylla</taxon>
    </lineage>
</organism>
<protein>
    <submittedName>
        <fullName evidence="3">Uncharacterized protein</fullName>
    </submittedName>
</protein>
<feature type="region of interest" description="Disordered" evidence="1">
    <location>
        <begin position="155"/>
        <end position="204"/>
    </location>
</feature>
<feature type="signal peptide" evidence="2">
    <location>
        <begin position="1"/>
        <end position="17"/>
    </location>
</feature>
<sequence length="204" mass="24307">MAPLFLTLLLVVICAQAHECHKHYQSSLQETNKEKEILPAHASVNRDYNRKKIMAALDTVNRDYDRNKIMTAPASPNKDYNTPIRLVRIRRGFLYNVWDGILNNKSRENQTFFFTNKEMRRLKDFWMKDKKEKGWANQEWMDDYYKYWEGVQIPEDSAERRRNQTEGKKRNDTTLKGDESSKKTMQDEGKRQTKHQTVPNERTS</sequence>
<dbReference type="EMBL" id="HBUF01417726">
    <property type="protein sequence ID" value="CAG6740190.1"/>
    <property type="molecule type" value="Transcribed_RNA"/>
</dbReference>